<dbReference type="STRING" id="1210063.GCA_001612665_04068"/>
<proteinExistence type="predicted"/>
<dbReference type="OrthoDB" id="122135at2"/>
<dbReference type="EMBL" id="SMFR01000003">
    <property type="protein sequence ID" value="TCJ95547.1"/>
    <property type="molecule type" value="Genomic_DNA"/>
</dbReference>
<comment type="caution">
    <text evidence="1">The sequence shown here is derived from an EMBL/GenBank/DDBJ whole genome shotgun (WGS) entry which is preliminary data.</text>
</comment>
<name>A0A4R1FL82_9NOCA</name>
<keyword evidence="2" id="KW-1185">Reference proteome</keyword>
<sequence length="85" mass="9026">MTVARPHLAAQFPLDRSTIGRQVGALEKLGYRTDDEVAAMAGHLTRSDRGDRPLGAFGSRSGIRLAIARVTPADGRCRGGAHESV</sequence>
<organism evidence="1 2">
    <name type="scientific">Nocardia alba</name>
    <dbReference type="NCBI Taxonomy" id="225051"/>
    <lineage>
        <taxon>Bacteria</taxon>
        <taxon>Bacillati</taxon>
        <taxon>Actinomycetota</taxon>
        <taxon>Actinomycetes</taxon>
        <taxon>Mycobacteriales</taxon>
        <taxon>Nocardiaceae</taxon>
        <taxon>Nocardia</taxon>
    </lineage>
</organism>
<evidence type="ECO:0000313" key="2">
    <source>
        <dbReference type="Proteomes" id="UP000294856"/>
    </source>
</evidence>
<reference evidence="1 2" key="1">
    <citation type="submission" date="2019-03" db="EMBL/GenBank/DDBJ databases">
        <title>Genomic Encyclopedia of Type Strains, Phase IV (KMG-IV): sequencing the most valuable type-strain genomes for metagenomic binning, comparative biology and taxonomic classification.</title>
        <authorList>
            <person name="Goeker M."/>
        </authorList>
    </citation>
    <scope>NUCLEOTIDE SEQUENCE [LARGE SCALE GENOMIC DNA]</scope>
    <source>
        <strain evidence="1 2">DSM 44684</strain>
    </source>
</reference>
<dbReference type="RefSeq" id="WP_067453356.1">
    <property type="nucleotide sequence ID" value="NZ_SMFR01000003.1"/>
</dbReference>
<accession>A0A4R1FL82</accession>
<dbReference type="AlphaFoldDB" id="A0A4R1FL82"/>
<protein>
    <submittedName>
        <fullName evidence="1">Uncharacterized protein</fullName>
    </submittedName>
</protein>
<dbReference type="Proteomes" id="UP000294856">
    <property type="component" value="Unassembled WGS sequence"/>
</dbReference>
<gene>
    <name evidence="1" type="ORF">DFR71_4462</name>
</gene>
<evidence type="ECO:0000313" key="1">
    <source>
        <dbReference type="EMBL" id="TCJ95547.1"/>
    </source>
</evidence>